<dbReference type="RefSeq" id="WP_091721906.1">
    <property type="nucleotide sequence ID" value="NZ_FNHS01000023.1"/>
</dbReference>
<name>A0A1H0JQV8_9HYPH</name>
<accession>A0A1H0JQV8</accession>
<evidence type="ECO:0000313" key="2">
    <source>
        <dbReference type="Proteomes" id="UP000198704"/>
    </source>
</evidence>
<keyword evidence="2" id="KW-1185">Reference proteome</keyword>
<sequence length="98" mass="10758">MRHIHVVPGLRLRFAGRDETFDEGVEIGLLAAQLASGIVEFTMMLAAGTLDQARMLATNMGYRLHVASMNEGAVEVMFLTGSRRPKLQLVCNNLLARS</sequence>
<dbReference type="AlphaFoldDB" id="A0A1H0JQV8"/>
<dbReference type="STRING" id="582672.SAMN05216360_12361"/>
<dbReference type="EMBL" id="FNHS01000023">
    <property type="protein sequence ID" value="SDO46185.1"/>
    <property type="molecule type" value="Genomic_DNA"/>
</dbReference>
<gene>
    <name evidence="1" type="ORF">SAMN05216360_12361</name>
</gene>
<dbReference type="OrthoDB" id="7950596at2"/>
<evidence type="ECO:0000313" key="1">
    <source>
        <dbReference type="EMBL" id="SDO46185.1"/>
    </source>
</evidence>
<reference evidence="2" key="1">
    <citation type="submission" date="2016-10" db="EMBL/GenBank/DDBJ databases">
        <authorList>
            <person name="Varghese N."/>
            <person name="Submissions S."/>
        </authorList>
    </citation>
    <scope>NUCLEOTIDE SEQUENCE [LARGE SCALE GENOMIC DNA]</scope>
    <source>
        <strain evidence="2">BL47</strain>
    </source>
</reference>
<protein>
    <submittedName>
        <fullName evidence="1">Uncharacterized protein</fullName>
    </submittedName>
</protein>
<proteinExistence type="predicted"/>
<dbReference type="Proteomes" id="UP000198704">
    <property type="component" value="Unassembled WGS sequence"/>
</dbReference>
<organism evidence="1 2">
    <name type="scientific">Methylobacterium phyllostachyos</name>
    <dbReference type="NCBI Taxonomy" id="582672"/>
    <lineage>
        <taxon>Bacteria</taxon>
        <taxon>Pseudomonadati</taxon>
        <taxon>Pseudomonadota</taxon>
        <taxon>Alphaproteobacteria</taxon>
        <taxon>Hyphomicrobiales</taxon>
        <taxon>Methylobacteriaceae</taxon>
        <taxon>Methylobacterium</taxon>
    </lineage>
</organism>